<organism evidence="1 2">
    <name type="scientific">Lophium mytilinum</name>
    <dbReference type="NCBI Taxonomy" id="390894"/>
    <lineage>
        <taxon>Eukaryota</taxon>
        <taxon>Fungi</taxon>
        <taxon>Dikarya</taxon>
        <taxon>Ascomycota</taxon>
        <taxon>Pezizomycotina</taxon>
        <taxon>Dothideomycetes</taxon>
        <taxon>Pleosporomycetidae</taxon>
        <taxon>Mytilinidiales</taxon>
        <taxon>Mytilinidiaceae</taxon>
        <taxon>Lophium</taxon>
    </lineage>
</organism>
<accession>A0A6A6QTW1</accession>
<name>A0A6A6QTW1_9PEZI</name>
<keyword evidence="2" id="KW-1185">Reference proteome</keyword>
<dbReference type="OrthoDB" id="3510794at2759"/>
<dbReference type="Proteomes" id="UP000799750">
    <property type="component" value="Unassembled WGS sequence"/>
</dbReference>
<evidence type="ECO:0000313" key="2">
    <source>
        <dbReference type="Proteomes" id="UP000799750"/>
    </source>
</evidence>
<dbReference type="AlphaFoldDB" id="A0A6A6QTW1"/>
<dbReference type="PANTHER" id="PTHR38790">
    <property type="entry name" value="2EXR DOMAIN-CONTAINING PROTEIN-RELATED"/>
    <property type="match status" value="1"/>
</dbReference>
<evidence type="ECO:0008006" key="3">
    <source>
        <dbReference type="Google" id="ProtNLM"/>
    </source>
</evidence>
<gene>
    <name evidence="1" type="ORF">BU16DRAFT_582197</name>
</gene>
<proteinExistence type="predicted"/>
<sequence length="247" mass="28618">MPQAAKPLKRNKKKRRLSSFLALPREIRDEIYYYALDWPNLDNVFKKLEQQEKRAGEEHQKLHNKQPRCRIPRPHPQLLTPSLLLVSRQLYTEAIDVLRQKPLVIPGPPPRCYATGVDLGITEVVGEETLQSAPYVTLEIDFLYWSWDRVLETLLDVWNVKQSLKMLVVRVSKKPIAGHVALDLPPESQKYHFGPRRHGYVHATILSRLLHLSYDVPLMMERLGGELFDYRMVNDYPHGGGGPYHSL</sequence>
<reference evidence="1" key="1">
    <citation type="journal article" date="2020" name="Stud. Mycol.">
        <title>101 Dothideomycetes genomes: a test case for predicting lifestyles and emergence of pathogens.</title>
        <authorList>
            <person name="Haridas S."/>
            <person name="Albert R."/>
            <person name="Binder M."/>
            <person name="Bloem J."/>
            <person name="Labutti K."/>
            <person name="Salamov A."/>
            <person name="Andreopoulos B."/>
            <person name="Baker S."/>
            <person name="Barry K."/>
            <person name="Bills G."/>
            <person name="Bluhm B."/>
            <person name="Cannon C."/>
            <person name="Castanera R."/>
            <person name="Culley D."/>
            <person name="Daum C."/>
            <person name="Ezra D."/>
            <person name="Gonzalez J."/>
            <person name="Henrissat B."/>
            <person name="Kuo A."/>
            <person name="Liang C."/>
            <person name="Lipzen A."/>
            <person name="Lutzoni F."/>
            <person name="Magnuson J."/>
            <person name="Mondo S."/>
            <person name="Nolan M."/>
            <person name="Ohm R."/>
            <person name="Pangilinan J."/>
            <person name="Park H.-J."/>
            <person name="Ramirez L."/>
            <person name="Alfaro M."/>
            <person name="Sun H."/>
            <person name="Tritt A."/>
            <person name="Yoshinaga Y."/>
            <person name="Zwiers L.-H."/>
            <person name="Turgeon B."/>
            <person name="Goodwin S."/>
            <person name="Spatafora J."/>
            <person name="Crous P."/>
            <person name="Grigoriev I."/>
        </authorList>
    </citation>
    <scope>NUCLEOTIDE SEQUENCE</scope>
    <source>
        <strain evidence="1">CBS 269.34</strain>
    </source>
</reference>
<dbReference type="EMBL" id="MU004189">
    <property type="protein sequence ID" value="KAF2495554.1"/>
    <property type="molecule type" value="Genomic_DNA"/>
</dbReference>
<protein>
    <recommendedName>
        <fullName evidence="3">F-box domain-containing protein</fullName>
    </recommendedName>
</protein>
<evidence type="ECO:0000313" key="1">
    <source>
        <dbReference type="EMBL" id="KAF2495554.1"/>
    </source>
</evidence>